<protein>
    <recommendedName>
        <fullName evidence="5">Glutathione peroxidase</fullName>
    </recommendedName>
</protein>
<keyword evidence="2 5" id="KW-0575">Peroxidase</keyword>
<comment type="similarity">
    <text evidence="1 5">Belongs to the glutathione peroxidase family.</text>
</comment>
<dbReference type="InterPro" id="IPR029759">
    <property type="entry name" value="GPX_AS"/>
</dbReference>
<reference evidence="8 9" key="1">
    <citation type="submission" date="2019-05" db="EMBL/GenBank/DDBJ databases">
        <authorList>
            <consortium name="Science for Life Laboratories"/>
        </authorList>
    </citation>
    <scope>NUCLEOTIDE SEQUENCE [LARGE SCALE GENOMIC DNA]</scope>
    <source>
        <strain evidence="8">Soil9</strain>
    </source>
</reference>
<dbReference type="SUPFAM" id="SSF52833">
    <property type="entry name" value="Thioredoxin-like"/>
    <property type="match status" value="1"/>
</dbReference>
<feature type="active site" evidence="4">
    <location>
        <position position="61"/>
    </location>
</feature>
<dbReference type="CDD" id="cd00340">
    <property type="entry name" value="GSH_Peroxidase"/>
    <property type="match status" value="1"/>
</dbReference>
<dbReference type="Proteomes" id="UP000464178">
    <property type="component" value="Chromosome"/>
</dbReference>
<dbReference type="PIRSF" id="PIRSF000303">
    <property type="entry name" value="Glutathion_perox"/>
    <property type="match status" value="1"/>
</dbReference>
<dbReference type="InterPro" id="IPR036249">
    <property type="entry name" value="Thioredoxin-like_sf"/>
</dbReference>
<dbReference type="PROSITE" id="PS51355">
    <property type="entry name" value="GLUTATHIONE_PEROXID_3"/>
    <property type="match status" value="1"/>
</dbReference>
<name>A0A6P2D0C7_9BACT</name>
<accession>A0A6P2D0C7</accession>
<keyword evidence="3 5" id="KW-0560">Oxidoreductase</keyword>
<evidence type="ECO:0000259" key="7">
    <source>
        <dbReference type="PROSITE" id="PS51352"/>
    </source>
</evidence>
<evidence type="ECO:0000256" key="1">
    <source>
        <dbReference type="ARBA" id="ARBA00006926"/>
    </source>
</evidence>
<dbReference type="PANTHER" id="PTHR11592">
    <property type="entry name" value="GLUTATHIONE PEROXIDASE"/>
    <property type="match status" value="1"/>
</dbReference>
<sequence>MKVLFVAAVAALASFTVVGHAEDKKVTGPLAYKMKDIDGKDLELSKFKGKVVLFVNVASACGLTKQYTGLQELYEKYQKDGFVLVGVPANEFGKQEPGSDEEIKKFCDSNYKVTFPMLSKVVVKGDGQVPLYKTLVEATPNDKGKVEQVSWNFEKFLVNRDGKVVARFKPQVEPNAPELVKAIKAELDKPAK</sequence>
<dbReference type="KEGG" id="gms:SOIL9_34370"/>
<dbReference type="Gene3D" id="3.40.30.10">
    <property type="entry name" value="Glutaredoxin"/>
    <property type="match status" value="1"/>
</dbReference>
<dbReference type="EMBL" id="LR593886">
    <property type="protein sequence ID" value="VTR94277.1"/>
    <property type="molecule type" value="Genomic_DNA"/>
</dbReference>
<evidence type="ECO:0000256" key="2">
    <source>
        <dbReference type="ARBA" id="ARBA00022559"/>
    </source>
</evidence>
<feature type="signal peptide" evidence="6">
    <location>
        <begin position="1"/>
        <end position="21"/>
    </location>
</feature>
<dbReference type="GO" id="GO:0004601">
    <property type="term" value="F:peroxidase activity"/>
    <property type="evidence" value="ECO:0007669"/>
    <property type="project" value="UniProtKB-KW"/>
</dbReference>
<dbReference type="GO" id="GO:0034599">
    <property type="term" value="P:cellular response to oxidative stress"/>
    <property type="evidence" value="ECO:0007669"/>
    <property type="project" value="TreeGrafter"/>
</dbReference>
<proteinExistence type="inferred from homology"/>
<evidence type="ECO:0000256" key="4">
    <source>
        <dbReference type="PIRSR" id="PIRSR000303-1"/>
    </source>
</evidence>
<dbReference type="PRINTS" id="PR01011">
    <property type="entry name" value="GLUTPROXDASE"/>
</dbReference>
<dbReference type="PROSITE" id="PS00460">
    <property type="entry name" value="GLUTATHIONE_PEROXID_1"/>
    <property type="match status" value="1"/>
</dbReference>
<evidence type="ECO:0000256" key="5">
    <source>
        <dbReference type="RuleBase" id="RU000499"/>
    </source>
</evidence>
<dbReference type="PROSITE" id="PS51352">
    <property type="entry name" value="THIOREDOXIN_2"/>
    <property type="match status" value="1"/>
</dbReference>
<dbReference type="PANTHER" id="PTHR11592:SF78">
    <property type="entry name" value="GLUTATHIONE PEROXIDASE"/>
    <property type="match status" value="1"/>
</dbReference>
<evidence type="ECO:0000313" key="9">
    <source>
        <dbReference type="Proteomes" id="UP000464178"/>
    </source>
</evidence>
<dbReference type="InterPro" id="IPR013766">
    <property type="entry name" value="Thioredoxin_domain"/>
</dbReference>
<dbReference type="Pfam" id="PF00255">
    <property type="entry name" value="GSHPx"/>
    <property type="match status" value="1"/>
</dbReference>
<feature type="domain" description="Thioredoxin" evidence="7">
    <location>
        <begin position="6"/>
        <end position="188"/>
    </location>
</feature>
<dbReference type="RefSeq" id="WP_162668843.1">
    <property type="nucleotide sequence ID" value="NZ_LR593886.1"/>
</dbReference>
<dbReference type="InterPro" id="IPR000889">
    <property type="entry name" value="Glutathione_peroxidase"/>
</dbReference>
<dbReference type="FunFam" id="3.40.30.10:FF:000010">
    <property type="entry name" value="Glutathione peroxidase"/>
    <property type="match status" value="1"/>
</dbReference>
<feature type="chain" id="PRO_5027001651" description="Glutathione peroxidase" evidence="6">
    <location>
        <begin position="22"/>
        <end position="192"/>
    </location>
</feature>
<keyword evidence="9" id="KW-1185">Reference proteome</keyword>
<organism evidence="8 9">
    <name type="scientific">Gemmata massiliana</name>
    <dbReference type="NCBI Taxonomy" id="1210884"/>
    <lineage>
        <taxon>Bacteria</taxon>
        <taxon>Pseudomonadati</taxon>
        <taxon>Planctomycetota</taxon>
        <taxon>Planctomycetia</taxon>
        <taxon>Gemmatales</taxon>
        <taxon>Gemmataceae</taxon>
        <taxon>Gemmata</taxon>
    </lineage>
</organism>
<evidence type="ECO:0000256" key="3">
    <source>
        <dbReference type="ARBA" id="ARBA00023002"/>
    </source>
</evidence>
<evidence type="ECO:0000313" key="8">
    <source>
        <dbReference type="EMBL" id="VTR94277.1"/>
    </source>
</evidence>
<gene>
    <name evidence="8" type="ORF">SOIL9_34370</name>
</gene>
<evidence type="ECO:0000256" key="6">
    <source>
        <dbReference type="SAM" id="SignalP"/>
    </source>
</evidence>
<dbReference type="AlphaFoldDB" id="A0A6P2D0C7"/>
<keyword evidence="6" id="KW-0732">Signal</keyword>